<keyword evidence="4" id="KW-1185">Reference proteome</keyword>
<dbReference type="AlphaFoldDB" id="A0A2K2CYW8"/>
<evidence type="ECO:0000313" key="3">
    <source>
        <dbReference type="EnsemblPlants" id="PNT67219"/>
    </source>
</evidence>
<reference evidence="2" key="2">
    <citation type="submission" date="2017-06" db="EMBL/GenBank/DDBJ databases">
        <title>WGS assembly of Brachypodium distachyon.</title>
        <authorList>
            <consortium name="The International Brachypodium Initiative"/>
            <person name="Lucas S."/>
            <person name="Harmon-Smith M."/>
            <person name="Lail K."/>
            <person name="Tice H."/>
            <person name="Grimwood J."/>
            <person name="Bruce D."/>
            <person name="Barry K."/>
            <person name="Shu S."/>
            <person name="Lindquist E."/>
            <person name="Wang M."/>
            <person name="Pitluck S."/>
            <person name="Vogel J.P."/>
            <person name="Garvin D.F."/>
            <person name="Mockler T.C."/>
            <person name="Schmutz J."/>
            <person name="Rokhsar D."/>
            <person name="Bevan M.W."/>
        </authorList>
    </citation>
    <scope>NUCLEOTIDE SEQUENCE</scope>
    <source>
        <strain evidence="2">Bd21</strain>
    </source>
</reference>
<reference evidence="3" key="3">
    <citation type="submission" date="2018-08" db="UniProtKB">
        <authorList>
            <consortium name="EnsemblPlants"/>
        </authorList>
    </citation>
    <scope>IDENTIFICATION</scope>
    <source>
        <strain evidence="3">cv. Bd21</strain>
    </source>
</reference>
<dbReference type="InParanoid" id="A0A2K2CYW8"/>
<proteinExistence type="predicted"/>
<evidence type="ECO:0000313" key="2">
    <source>
        <dbReference type="EMBL" id="PNT67219.1"/>
    </source>
</evidence>
<dbReference type="EMBL" id="CM000882">
    <property type="protein sequence ID" value="PNT67219.1"/>
    <property type="molecule type" value="Genomic_DNA"/>
</dbReference>
<evidence type="ECO:0000313" key="4">
    <source>
        <dbReference type="Proteomes" id="UP000008810"/>
    </source>
</evidence>
<evidence type="ECO:0000256" key="1">
    <source>
        <dbReference type="SAM" id="MobiDB-lite"/>
    </source>
</evidence>
<gene>
    <name evidence="2" type="ORF">BRADI_3g22845v3</name>
</gene>
<reference evidence="2 3" key="1">
    <citation type="journal article" date="2010" name="Nature">
        <title>Genome sequencing and analysis of the model grass Brachypodium distachyon.</title>
        <authorList>
            <consortium name="International Brachypodium Initiative"/>
        </authorList>
    </citation>
    <scope>NUCLEOTIDE SEQUENCE [LARGE SCALE GENOMIC DNA]</scope>
    <source>
        <strain evidence="2 3">Bd21</strain>
    </source>
</reference>
<dbReference type="Gramene" id="PNT67219">
    <property type="protein sequence ID" value="PNT67219"/>
    <property type="gene ID" value="BRADI_3g22845v3"/>
</dbReference>
<accession>A0A2K2CYW8</accession>
<sequence length="77" mass="8196">MVSLASQFQTEHGRSTTKLQGADPWSTRLPHARLDSSLRGSETHSPPGSLASPARVPVNPPRFGFRSSKLRQSGGGA</sequence>
<name>A0A2K2CYW8_BRADI</name>
<protein>
    <submittedName>
        <fullName evidence="2 3">Uncharacterized protein</fullName>
    </submittedName>
</protein>
<dbReference type="EnsemblPlants" id="PNT67219">
    <property type="protein sequence ID" value="PNT67219"/>
    <property type="gene ID" value="BRADI_3g22845v3"/>
</dbReference>
<organism evidence="2">
    <name type="scientific">Brachypodium distachyon</name>
    <name type="common">Purple false brome</name>
    <name type="synonym">Trachynia distachya</name>
    <dbReference type="NCBI Taxonomy" id="15368"/>
    <lineage>
        <taxon>Eukaryota</taxon>
        <taxon>Viridiplantae</taxon>
        <taxon>Streptophyta</taxon>
        <taxon>Embryophyta</taxon>
        <taxon>Tracheophyta</taxon>
        <taxon>Spermatophyta</taxon>
        <taxon>Magnoliopsida</taxon>
        <taxon>Liliopsida</taxon>
        <taxon>Poales</taxon>
        <taxon>Poaceae</taxon>
        <taxon>BOP clade</taxon>
        <taxon>Pooideae</taxon>
        <taxon>Stipodae</taxon>
        <taxon>Brachypodieae</taxon>
        <taxon>Brachypodium</taxon>
    </lineage>
</organism>
<feature type="region of interest" description="Disordered" evidence="1">
    <location>
        <begin position="1"/>
        <end position="77"/>
    </location>
</feature>
<feature type="compositionally biased region" description="Polar residues" evidence="1">
    <location>
        <begin position="1"/>
        <end position="10"/>
    </location>
</feature>
<dbReference type="Proteomes" id="UP000008810">
    <property type="component" value="Chromosome 3"/>
</dbReference>
<dbReference type="OrthoDB" id="1055148at2759"/>